<dbReference type="EMBL" id="CP013244">
    <property type="protein sequence ID" value="ANP47577.1"/>
    <property type="molecule type" value="Genomic_DNA"/>
</dbReference>
<feature type="DNA-binding region" description="H-T-H motif" evidence="4">
    <location>
        <begin position="42"/>
        <end position="61"/>
    </location>
</feature>
<proteinExistence type="predicted"/>
<dbReference type="InterPro" id="IPR001647">
    <property type="entry name" value="HTH_TetR"/>
</dbReference>
<dbReference type="PANTHER" id="PTHR30055">
    <property type="entry name" value="HTH-TYPE TRANSCRIPTIONAL REGULATOR RUTR"/>
    <property type="match status" value="1"/>
</dbReference>
<feature type="compositionally biased region" description="Basic and acidic residues" evidence="5">
    <location>
        <begin position="1"/>
        <end position="17"/>
    </location>
</feature>
<sequence>MVKAPPQRERRRGEHRSTAANRQRILDATLKVAEKFGYQGTTIPRVALRAKLPTGSVYWHFESKDMLFAAMMDQSRAWLSEFHARRRPLPGETARAHLERIYCNADDNVAIPAHDFWRLGVILSIDQSVREQISRQRFLDLRKDVTEEYASWYRQTLPADIQKKCPDRAIKLAKFTLILADGNLVMNASGESLKDYLRMAGLSLIGLAEADPKVLP</sequence>
<dbReference type="PRINTS" id="PR00455">
    <property type="entry name" value="HTHTETR"/>
</dbReference>
<evidence type="ECO:0000256" key="4">
    <source>
        <dbReference type="PROSITE-ProRule" id="PRU00335"/>
    </source>
</evidence>
<reference evidence="7 8" key="1">
    <citation type="submission" date="2015-11" db="EMBL/GenBank/DDBJ databases">
        <title>Whole-Genome Sequence of Candidatus Oderbacter manganicum from the National Park Lower Oder Valley, Germany.</title>
        <authorList>
            <person name="Braun B."/>
            <person name="Liere K."/>
            <person name="Szewzyk U."/>
        </authorList>
    </citation>
    <scope>NUCLEOTIDE SEQUENCE [LARGE SCALE GENOMIC DNA]</scope>
    <source>
        <strain evidence="7 8">OTSz_A_272</strain>
    </source>
</reference>
<dbReference type="KEGG" id="cbot:ATE48_17560"/>
<organism evidence="7 8">
    <name type="scientific">Candidatus Viadribacter manganicus</name>
    <dbReference type="NCBI Taxonomy" id="1759059"/>
    <lineage>
        <taxon>Bacteria</taxon>
        <taxon>Pseudomonadati</taxon>
        <taxon>Pseudomonadota</taxon>
        <taxon>Alphaproteobacteria</taxon>
        <taxon>Hyphomonadales</taxon>
        <taxon>Hyphomonadaceae</taxon>
        <taxon>Candidatus Viadribacter</taxon>
    </lineage>
</organism>
<feature type="domain" description="HTH tetR-type" evidence="6">
    <location>
        <begin position="19"/>
        <end position="79"/>
    </location>
</feature>
<evidence type="ECO:0000259" key="6">
    <source>
        <dbReference type="PROSITE" id="PS50977"/>
    </source>
</evidence>
<dbReference type="Proteomes" id="UP000092498">
    <property type="component" value="Chromosome"/>
</dbReference>
<gene>
    <name evidence="7" type="ORF">ATE48_17560</name>
</gene>
<evidence type="ECO:0000256" key="5">
    <source>
        <dbReference type="SAM" id="MobiDB-lite"/>
    </source>
</evidence>
<protein>
    <recommendedName>
        <fullName evidence="6">HTH tetR-type domain-containing protein</fullName>
    </recommendedName>
</protein>
<dbReference type="AlphaFoldDB" id="A0A1B1ALX9"/>
<evidence type="ECO:0000256" key="1">
    <source>
        <dbReference type="ARBA" id="ARBA00023015"/>
    </source>
</evidence>
<dbReference type="PANTHER" id="PTHR30055:SF234">
    <property type="entry name" value="HTH-TYPE TRANSCRIPTIONAL REGULATOR BETI"/>
    <property type="match status" value="1"/>
</dbReference>
<keyword evidence="3" id="KW-0804">Transcription</keyword>
<dbReference type="InterPro" id="IPR009057">
    <property type="entry name" value="Homeodomain-like_sf"/>
</dbReference>
<dbReference type="Gene3D" id="1.10.357.10">
    <property type="entry name" value="Tetracycline Repressor, domain 2"/>
    <property type="match status" value="1"/>
</dbReference>
<name>A0A1B1ALX9_9PROT</name>
<keyword evidence="1" id="KW-0805">Transcription regulation</keyword>
<dbReference type="RefSeq" id="WP_083197450.1">
    <property type="nucleotide sequence ID" value="NZ_CP013244.1"/>
</dbReference>
<evidence type="ECO:0000256" key="2">
    <source>
        <dbReference type="ARBA" id="ARBA00023125"/>
    </source>
</evidence>
<evidence type="ECO:0000256" key="3">
    <source>
        <dbReference type="ARBA" id="ARBA00023163"/>
    </source>
</evidence>
<dbReference type="Pfam" id="PF00440">
    <property type="entry name" value="TetR_N"/>
    <property type="match status" value="1"/>
</dbReference>
<dbReference type="STRING" id="1759059.ATE48_17560"/>
<dbReference type="GO" id="GO:0003700">
    <property type="term" value="F:DNA-binding transcription factor activity"/>
    <property type="evidence" value="ECO:0007669"/>
    <property type="project" value="TreeGrafter"/>
</dbReference>
<evidence type="ECO:0000313" key="7">
    <source>
        <dbReference type="EMBL" id="ANP47577.1"/>
    </source>
</evidence>
<keyword evidence="2 4" id="KW-0238">DNA-binding</keyword>
<dbReference type="SUPFAM" id="SSF46689">
    <property type="entry name" value="Homeodomain-like"/>
    <property type="match status" value="1"/>
</dbReference>
<accession>A0A1B1ALX9</accession>
<feature type="region of interest" description="Disordered" evidence="5">
    <location>
        <begin position="1"/>
        <end position="20"/>
    </location>
</feature>
<dbReference type="GO" id="GO:0000976">
    <property type="term" value="F:transcription cis-regulatory region binding"/>
    <property type="evidence" value="ECO:0007669"/>
    <property type="project" value="TreeGrafter"/>
</dbReference>
<keyword evidence="8" id="KW-1185">Reference proteome</keyword>
<dbReference type="OrthoDB" id="7182470at2"/>
<dbReference type="PROSITE" id="PS50977">
    <property type="entry name" value="HTH_TETR_2"/>
    <property type="match status" value="1"/>
</dbReference>
<evidence type="ECO:0000313" key="8">
    <source>
        <dbReference type="Proteomes" id="UP000092498"/>
    </source>
</evidence>
<dbReference type="InterPro" id="IPR050109">
    <property type="entry name" value="HTH-type_TetR-like_transc_reg"/>
</dbReference>
<dbReference type="InParanoid" id="A0A1B1ALX9"/>